<dbReference type="GO" id="GO:0003828">
    <property type="term" value="F:alpha-N-acetylneuraminate alpha-2,8-sialyltransferase activity"/>
    <property type="evidence" value="ECO:0007669"/>
    <property type="project" value="TreeGrafter"/>
</dbReference>
<evidence type="ECO:0000256" key="4">
    <source>
        <dbReference type="ARBA" id="ARBA00022679"/>
    </source>
</evidence>
<evidence type="ECO:0000313" key="12">
    <source>
        <dbReference type="EnsemblMetazoa" id="XP_038068265.1"/>
    </source>
</evidence>
<reference evidence="12" key="1">
    <citation type="submission" date="2022-11" db="UniProtKB">
        <authorList>
            <consortium name="EnsemblMetazoa"/>
        </authorList>
    </citation>
    <scope>IDENTIFICATION</scope>
</reference>
<evidence type="ECO:0000256" key="6">
    <source>
        <dbReference type="ARBA" id="ARBA00022968"/>
    </source>
</evidence>
<comment type="subcellular location">
    <subcellularLocation>
        <location evidence="1">Golgi apparatus membrane</location>
        <topology evidence="1">Single-pass type II membrane protein</topology>
    </subcellularLocation>
</comment>
<keyword evidence="13" id="KW-1185">Reference proteome</keyword>
<dbReference type="Gene3D" id="3.90.1480.20">
    <property type="entry name" value="Glycosyl transferase family 29"/>
    <property type="match status" value="1"/>
</dbReference>
<keyword evidence="4" id="KW-0808">Transferase</keyword>
<evidence type="ECO:0000256" key="5">
    <source>
        <dbReference type="ARBA" id="ARBA00022692"/>
    </source>
</evidence>
<comment type="similarity">
    <text evidence="2">Belongs to the glycosyltransferase 29 family.</text>
</comment>
<keyword evidence="6" id="KW-0735">Signal-anchor</keyword>
<dbReference type="GO" id="GO:0006491">
    <property type="term" value="P:N-glycan processing"/>
    <property type="evidence" value="ECO:0007669"/>
    <property type="project" value="TreeGrafter"/>
</dbReference>
<sequence length="355" mass="41727">MSEPTMRFQLKKFKQIFLLCAVMIVVYVMTVGIDTAIDCYQFCLGEKCFSSRLTILVYRKDVSPKDMDFLQNFRPNVGVYKYAADHLSGQFDSESCSMEDHFSQFTTLPAQNNCAIIGNSGVLLHSSCGREINSYDYVIRVNLPPLRGYEDDVGFKTNLTLLNFETLVYLHSNLTQRKLGEEFYDMYVNRVLFLNDSVLWYGKSMGPRETRKRLQQSVEILKTTYQLPIQIGFNWRPLHPEKFVGMKRLATSGFMAYYLAKSLCKSVTLYGFYPYNKDARGFHMPHHYYEDVPYDYNNPIHNLLWEFKKYREYETEGQLRMVTEKCADVEDDTRWKNEDHEKPIGDLLWFKNQKP</sequence>
<dbReference type="RefSeq" id="XP_038068265.1">
    <property type="nucleotide sequence ID" value="XM_038212337.1"/>
</dbReference>
<feature type="transmembrane region" description="Helical" evidence="11">
    <location>
        <begin position="16"/>
        <end position="33"/>
    </location>
</feature>
<dbReference type="GO" id="GO:0000139">
    <property type="term" value="C:Golgi membrane"/>
    <property type="evidence" value="ECO:0007669"/>
    <property type="project" value="UniProtKB-SubCell"/>
</dbReference>
<dbReference type="OMA" id="HLTRECH"/>
<keyword evidence="9 11" id="KW-0472">Membrane</keyword>
<accession>A0A914AVY5</accession>
<evidence type="ECO:0000256" key="3">
    <source>
        <dbReference type="ARBA" id="ARBA00022676"/>
    </source>
</evidence>
<evidence type="ECO:0000256" key="10">
    <source>
        <dbReference type="ARBA" id="ARBA00023180"/>
    </source>
</evidence>
<dbReference type="Proteomes" id="UP000887568">
    <property type="component" value="Unplaced"/>
</dbReference>
<dbReference type="Pfam" id="PF00777">
    <property type="entry name" value="Glyco_transf_29"/>
    <property type="match status" value="1"/>
</dbReference>
<dbReference type="AlphaFoldDB" id="A0A914AVY5"/>
<dbReference type="GeneID" id="119737762"/>
<dbReference type="EnsemblMetazoa" id="XM_038212337.1">
    <property type="protein sequence ID" value="XP_038068265.1"/>
    <property type="gene ID" value="LOC119737762"/>
</dbReference>
<dbReference type="OrthoDB" id="10264956at2759"/>
<dbReference type="InterPro" id="IPR001675">
    <property type="entry name" value="Glyco_trans_29"/>
</dbReference>
<dbReference type="GO" id="GO:0009311">
    <property type="term" value="P:oligosaccharide metabolic process"/>
    <property type="evidence" value="ECO:0007669"/>
    <property type="project" value="TreeGrafter"/>
</dbReference>
<keyword evidence="7 11" id="KW-1133">Transmembrane helix</keyword>
<dbReference type="InterPro" id="IPR050943">
    <property type="entry name" value="Glycosyltr_29_Sialyltrsf"/>
</dbReference>
<keyword evidence="10" id="KW-0325">Glycoprotein</keyword>
<dbReference type="PANTHER" id="PTHR11987:SF52">
    <property type="entry name" value="CMP-N-ACETYLNEURAMINATE-POLY-ALPHA-2, 8-SIALYLTRANSFERASE-LIKE ISOFORM X1"/>
    <property type="match status" value="1"/>
</dbReference>
<evidence type="ECO:0000256" key="8">
    <source>
        <dbReference type="ARBA" id="ARBA00023034"/>
    </source>
</evidence>
<proteinExistence type="inferred from homology"/>
<evidence type="ECO:0000313" key="13">
    <source>
        <dbReference type="Proteomes" id="UP000887568"/>
    </source>
</evidence>
<keyword evidence="8" id="KW-0333">Golgi apparatus</keyword>
<dbReference type="InterPro" id="IPR038578">
    <property type="entry name" value="GT29-like_sf"/>
</dbReference>
<keyword evidence="5 11" id="KW-0812">Transmembrane</keyword>
<dbReference type="PANTHER" id="PTHR11987">
    <property type="entry name" value="ALPHA-2,8-SIALYLTRANSFERASE"/>
    <property type="match status" value="1"/>
</dbReference>
<keyword evidence="3" id="KW-0328">Glycosyltransferase</keyword>
<evidence type="ECO:0000256" key="1">
    <source>
        <dbReference type="ARBA" id="ARBA00004323"/>
    </source>
</evidence>
<evidence type="ECO:0000256" key="7">
    <source>
        <dbReference type="ARBA" id="ARBA00022989"/>
    </source>
</evidence>
<evidence type="ECO:0000256" key="2">
    <source>
        <dbReference type="ARBA" id="ARBA00006003"/>
    </source>
</evidence>
<dbReference type="CDD" id="cd23963">
    <property type="entry name" value="GT29_ST8SIA"/>
    <property type="match status" value="1"/>
</dbReference>
<evidence type="ECO:0000256" key="9">
    <source>
        <dbReference type="ARBA" id="ARBA00023136"/>
    </source>
</evidence>
<protein>
    <submittedName>
        <fullName evidence="12">Uncharacterized protein</fullName>
    </submittedName>
</protein>
<name>A0A914AVY5_PATMI</name>
<organism evidence="12 13">
    <name type="scientific">Patiria miniata</name>
    <name type="common">Bat star</name>
    <name type="synonym">Asterina miniata</name>
    <dbReference type="NCBI Taxonomy" id="46514"/>
    <lineage>
        <taxon>Eukaryota</taxon>
        <taxon>Metazoa</taxon>
        <taxon>Echinodermata</taxon>
        <taxon>Eleutherozoa</taxon>
        <taxon>Asterozoa</taxon>
        <taxon>Asteroidea</taxon>
        <taxon>Valvatacea</taxon>
        <taxon>Valvatida</taxon>
        <taxon>Asterinidae</taxon>
        <taxon>Patiria</taxon>
    </lineage>
</organism>
<evidence type="ECO:0000256" key="11">
    <source>
        <dbReference type="SAM" id="Phobius"/>
    </source>
</evidence>